<dbReference type="WBParaSite" id="RSKR_0000594900.1">
    <property type="protein sequence ID" value="RSKR_0000594900.1"/>
    <property type="gene ID" value="RSKR_0000594900"/>
</dbReference>
<evidence type="ECO:0000313" key="2">
    <source>
        <dbReference type="WBParaSite" id="RSKR_0000594900.1"/>
    </source>
</evidence>
<reference evidence="2" key="1">
    <citation type="submission" date="2016-11" db="UniProtKB">
        <authorList>
            <consortium name="WormBaseParasite"/>
        </authorList>
    </citation>
    <scope>IDENTIFICATION</scope>
    <source>
        <strain evidence="2">KR3021</strain>
    </source>
</reference>
<proteinExistence type="predicted"/>
<accession>A0AC35TZ63</accession>
<name>A0AC35TZ63_9BILA</name>
<sequence length="1309" mass="147851">MTPGEEEFRRGVCTGTNDRGTNFAQHHYQILKNRYTNCTRILGNLEITHIDGLSTHFDGEEPFAFLHDIQEITGYLLIFSVENVNIRLPNLRIIWGDHLFEGKSLYISLLLNVTFLSMPVLTKIEAGNISILGASHLCHLKYKVDWKQLLGDRYKYLKKSDLIGEYDQCVQEEVHCHSTCGNNCWEDGQEECQIVFDKICPSACHGHGCYPHNDGFKCCDSMCSAGCYGGGKKHCYACANYTQDGECVQKCRGVNYFNTDSGRLSDLSVTDRRYTFYRYCVDTCPPEALIEQDHCVTRCRKNYFYNETLSDRTCKPCGDYCSKICHVADPLTHFNIGTLSNCEYVDGSIIINETNAPAAQNQGFPYALKLEDLDNLRNVKLVTDYVYIMTRDSQIYNLQFLQNLETIVGRKMYHDKASLLIDHNDNLRTLSLKSLKSIKRGHVTISKNHKLCLVDTIKWHEIFPTIHFSIRQNANAMSCEKRNVQSCHSECSSKGCWASDAESCVSCSRFVFNGACTANCPKNTYAKDFGKGICDACHEECNGCKGPSKFECEFCKNVVVFDKNGQFHCAEECPATHYQVKNECMPCHSSCYQYGCTGPSDNLDNGGCNTCDYAREEVEHGKEHKYICLVHDKSPETVCEDVGLVGYFRSATKPKNGKHVEKYICQKCDEECESCTGIGRSVEYHGCKCKNKILHLTDDPEVENNEECVKDCPTNSFIKPDESGAQICFECHNLCDKHKGCSGPSLGECFACENAGFTNADGTITCAEQCSEEFKFLNEHDRLCYAVDIAEQTRLRKKTMWWWFGSSFCVVMLILLILLCVCVNYRKKYQKEVALNMPSMPDFDYNKCKPPVMRRINLISLDELEQTSKVLGEGEFGTVYAGKWKNPMKGTSTIPVAIKVMKAQNAYDSKEILDEAGMMANVSGGHKHLHPIVGICLNETVQIVTLLRPLGSLLFFLKKHKDRLGSSKMLQYSYQIASAMNYLYNLGMVHRDLAARNVLVKTISHVEVTDFGLAKMMKPNETLKISGKAAVKWLAIETLSETTYSHATDVWAFAVTVWEILTLGQSPYQGISINDIRKHLLSGYRLEQPNNCTPDLYQTLLQCWMVNPESRPNFDTLKETFNSFCKAPHQYVIDFHFTNKMELISNMDQRKMIADMLNDEDFEDPLEYQDVNQLPSARVSSEPFFNESPTSPNRPLLPATKGSFKRFSSVSTHRYHTDPCGSKAGSSRLESIEDSGDNYLIPNDRRDEDTASVYTAVVNAEEHEYYNDVGKDPGLQKSASGDDQAIKYINQENSEPNKGNLKGSAETSV</sequence>
<evidence type="ECO:0000313" key="1">
    <source>
        <dbReference type="Proteomes" id="UP000095286"/>
    </source>
</evidence>
<dbReference type="Proteomes" id="UP000095286">
    <property type="component" value="Unplaced"/>
</dbReference>
<protein>
    <submittedName>
        <fullName evidence="2">Receptor protein-tyrosine kinase</fullName>
    </submittedName>
</protein>
<organism evidence="1 2">
    <name type="scientific">Rhabditophanes sp. KR3021</name>
    <dbReference type="NCBI Taxonomy" id="114890"/>
    <lineage>
        <taxon>Eukaryota</taxon>
        <taxon>Metazoa</taxon>
        <taxon>Ecdysozoa</taxon>
        <taxon>Nematoda</taxon>
        <taxon>Chromadorea</taxon>
        <taxon>Rhabditida</taxon>
        <taxon>Tylenchina</taxon>
        <taxon>Panagrolaimomorpha</taxon>
        <taxon>Strongyloidoidea</taxon>
        <taxon>Alloionematidae</taxon>
        <taxon>Rhabditophanes</taxon>
    </lineage>
</organism>